<comment type="caution">
    <text evidence="1">The sequence shown here is derived from an EMBL/GenBank/DDBJ whole genome shotgun (WGS) entry which is preliminary data.</text>
</comment>
<accession>A0AAE0Q4R6</accession>
<keyword evidence="2" id="KW-1185">Reference proteome</keyword>
<organism evidence="1 2">
    <name type="scientific">Hemibagrus guttatus</name>
    <dbReference type="NCBI Taxonomy" id="175788"/>
    <lineage>
        <taxon>Eukaryota</taxon>
        <taxon>Metazoa</taxon>
        <taxon>Chordata</taxon>
        <taxon>Craniata</taxon>
        <taxon>Vertebrata</taxon>
        <taxon>Euteleostomi</taxon>
        <taxon>Actinopterygii</taxon>
        <taxon>Neopterygii</taxon>
        <taxon>Teleostei</taxon>
        <taxon>Ostariophysi</taxon>
        <taxon>Siluriformes</taxon>
        <taxon>Bagridae</taxon>
        <taxon>Hemibagrus</taxon>
    </lineage>
</organism>
<dbReference type="Proteomes" id="UP001274896">
    <property type="component" value="Unassembled WGS sequence"/>
</dbReference>
<name>A0AAE0Q4R6_9TELE</name>
<evidence type="ECO:0000313" key="1">
    <source>
        <dbReference type="EMBL" id="KAK3512993.1"/>
    </source>
</evidence>
<evidence type="ECO:0000313" key="2">
    <source>
        <dbReference type="Proteomes" id="UP001274896"/>
    </source>
</evidence>
<protein>
    <submittedName>
        <fullName evidence="1">Uncharacterized protein</fullName>
    </submittedName>
</protein>
<dbReference type="AlphaFoldDB" id="A0AAE0Q4R6"/>
<feature type="non-terminal residue" evidence="1">
    <location>
        <position position="1"/>
    </location>
</feature>
<gene>
    <name evidence="1" type="ORF">QTP70_033996</name>
</gene>
<sequence>HHVRPAGSRKQKYHPRAQLPGHVVMMKREVGLKTGSSLGFLSLRRQWEIVDAPAYWVTVYLMQGCGTGLSWIVFNEWIDHIRHGG</sequence>
<proteinExistence type="predicted"/>
<dbReference type="EMBL" id="JAUCMX010000023">
    <property type="protein sequence ID" value="KAK3512993.1"/>
    <property type="molecule type" value="Genomic_DNA"/>
</dbReference>
<reference evidence="1" key="1">
    <citation type="submission" date="2023-06" db="EMBL/GenBank/DDBJ databases">
        <title>Male Hemibagrus guttatus genome.</title>
        <authorList>
            <person name="Bian C."/>
        </authorList>
    </citation>
    <scope>NUCLEOTIDE SEQUENCE</scope>
    <source>
        <strain evidence="1">Male_cb2023</strain>
        <tissue evidence="1">Muscle</tissue>
    </source>
</reference>